<evidence type="ECO:0000256" key="2">
    <source>
        <dbReference type="ARBA" id="ARBA00023125"/>
    </source>
</evidence>
<reference evidence="5 6" key="1">
    <citation type="submission" date="2020-08" db="EMBL/GenBank/DDBJ databases">
        <title>Sequencing the genomes of 1000 actinobacteria strains.</title>
        <authorList>
            <person name="Klenk H.-P."/>
        </authorList>
    </citation>
    <scope>NUCLEOTIDE SEQUENCE [LARGE SCALE GENOMIC DNA]</scope>
    <source>
        <strain evidence="5 6">DSM 46887</strain>
    </source>
</reference>
<dbReference type="InterPro" id="IPR000524">
    <property type="entry name" value="Tscrpt_reg_HTH_GntR"/>
</dbReference>
<dbReference type="PROSITE" id="PS50949">
    <property type="entry name" value="HTH_GNTR"/>
    <property type="match status" value="1"/>
</dbReference>
<dbReference type="InterPro" id="IPR036390">
    <property type="entry name" value="WH_DNA-bd_sf"/>
</dbReference>
<dbReference type="GO" id="GO:0003677">
    <property type="term" value="F:DNA binding"/>
    <property type="evidence" value="ECO:0007669"/>
    <property type="project" value="UniProtKB-KW"/>
</dbReference>
<dbReference type="InterPro" id="IPR008920">
    <property type="entry name" value="TF_FadR/GntR_C"/>
</dbReference>
<dbReference type="PANTHER" id="PTHR43537">
    <property type="entry name" value="TRANSCRIPTIONAL REGULATOR, GNTR FAMILY"/>
    <property type="match status" value="1"/>
</dbReference>
<dbReference type="Gene3D" id="1.10.10.10">
    <property type="entry name" value="Winged helix-like DNA-binding domain superfamily/Winged helix DNA-binding domain"/>
    <property type="match status" value="1"/>
</dbReference>
<dbReference type="EMBL" id="JACHMP010000001">
    <property type="protein sequence ID" value="MBB5821854.1"/>
    <property type="molecule type" value="Genomic_DNA"/>
</dbReference>
<organism evidence="5 6">
    <name type="scientific">Streptosporangium becharense</name>
    <dbReference type="NCBI Taxonomy" id="1816182"/>
    <lineage>
        <taxon>Bacteria</taxon>
        <taxon>Bacillati</taxon>
        <taxon>Actinomycetota</taxon>
        <taxon>Actinomycetes</taxon>
        <taxon>Streptosporangiales</taxon>
        <taxon>Streptosporangiaceae</taxon>
        <taxon>Streptosporangium</taxon>
    </lineage>
</organism>
<dbReference type="Pfam" id="PF00392">
    <property type="entry name" value="GntR"/>
    <property type="match status" value="1"/>
</dbReference>
<feature type="domain" description="HTH gntR-type" evidence="4">
    <location>
        <begin position="8"/>
        <end position="75"/>
    </location>
</feature>
<accession>A0A7W9IJF2</accession>
<dbReference type="AlphaFoldDB" id="A0A7W9IJF2"/>
<evidence type="ECO:0000313" key="6">
    <source>
        <dbReference type="Proteomes" id="UP000540685"/>
    </source>
</evidence>
<dbReference type="InterPro" id="IPR036388">
    <property type="entry name" value="WH-like_DNA-bd_sf"/>
</dbReference>
<comment type="caution">
    <text evidence="5">The sequence shown here is derived from an EMBL/GenBank/DDBJ whole genome shotgun (WGS) entry which is preliminary data.</text>
</comment>
<dbReference type="PANTHER" id="PTHR43537:SF44">
    <property type="entry name" value="GNTR FAMILY REGULATORY PROTEIN"/>
    <property type="match status" value="1"/>
</dbReference>
<keyword evidence="1" id="KW-0805">Transcription regulation</keyword>
<keyword evidence="6" id="KW-1185">Reference proteome</keyword>
<keyword evidence="2 5" id="KW-0238">DNA-binding</keyword>
<dbReference type="InterPro" id="IPR011711">
    <property type="entry name" value="GntR_C"/>
</dbReference>
<evidence type="ECO:0000256" key="3">
    <source>
        <dbReference type="ARBA" id="ARBA00023163"/>
    </source>
</evidence>
<dbReference type="SMART" id="SM00895">
    <property type="entry name" value="FCD"/>
    <property type="match status" value="1"/>
</dbReference>
<dbReference type="SMART" id="SM00345">
    <property type="entry name" value="HTH_GNTR"/>
    <property type="match status" value="1"/>
</dbReference>
<sequence length="237" mass="25496">MMAVYSGRGLHGQTVEALAAMIFSGECREGDGLDVVALQERLGVSSTALREAMKVLTAKGLIAARPKLGTYVRPRSDWNLLDGDVIRWKFAGRPDHGFLRDLHELRAIVEPPVASLAARRRTPEQLAELQAALDRMAEAGVAGDPAAVVEADLRFHRALLAAGGNELLVRMEVVMGAGLAGRDRLVHGSHDSDDPVPSHQAVLDAIRAADAAAAEAAMRELLAKAWHDVERLHLETT</sequence>
<evidence type="ECO:0000313" key="5">
    <source>
        <dbReference type="EMBL" id="MBB5821854.1"/>
    </source>
</evidence>
<dbReference type="SUPFAM" id="SSF48008">
    <property type="entry name" value="GntR ligand-binding domain-like"/>
    <property type="match status" value="1"/>
</dbReference>
<protein>
    <submittedName>
        <fullName evidence="5">DNA-binding FadR family transcriptional regulator</fullName>
    </submittedName>
</protein>
<proteinExistence type="predicted"/>
<evidence type="ECO:0000259" key="4">
    <source>
        <dbReference type="PROSITE" id="PS50949"/>
    </source>
</evidence>
<dbReference type="SUPFAM" id="SSF46785">
    <property type="entry name" value="Winged helix' DNA-binding domain"/>
    <property type="match status" value="1"/>
</dbReference>
<gene>
    <name evidence="5" type="ORF">F4562_004916</name>
</gene>
<name>A0A7W9IJF2_9ACTN</name>
<dbReference type="Proteomes" id="UP000540685">
    <property type="component" value="Unassembled WGS sequence"/>
</dbReference>
<dbReference type="RefSeq" id="WP_311733948.1">
    <property type="nucleotide sequence ID" value="NZ_JACHMP010000001.1"/>
</dbReference>
<evidence type="ECO:0000256" key="1">
    <source>
        <dbReference type="ARBA" id="ARBA00023015"/>
    </source>
</evidence>
<keyword evidence="3" id="KW-0804">Transcription</keyword>
<dbReference type="CDD" id="cd07377">
    <property type="entry name" value="WHTH_GntR"/>
    <property type="match status" value="1"/>
</dbReference>
<dbReference type="Pfam" id="PF07729">
    <property type="entry name" value="FCD"/>
    <property type="match status" value="1"/>
</dbReference>
<dbReference type="Gene3D" id="1.20.120.530">
    <property type="entry name" value="GntR ligand-binding domain-like"/>
    <property type="match status" value="1"/>
</dbReference>
<dbReference type="GO" id="GO:0003700">
    <property type="term" value="F:DNA-binding transcription factor activity"/>
    <property type="evidence" value="ECO:0007669"/>
    <property type="project" value="InterPro"/>
</dbReference>